<keyword evidence="1" id="KW-0812">Transmembrane</keyword>
<sequence length="949" mass="105816">MAEPTCTICQKTGPVLMPLRYAIAPDTITQQLPAWATPQTAFPALSGYHYALRAVRQGFIYVFYNTGALPENVGFDWECWSVAENGDLYYQGTTGLGAQLVFNPPPCGRPVHKATNLEHMALSEKALKYETWVAFSHAPWEAEALDLYTRDANARAKRMQNITPAEWNSHILAQENGLVQASEAALNTVLDYQTTPPFLLRDEERSTYRVSSLIDGQYGFYQESVNPHTTFHAWSRQRAGGAERSMKAMQSRCQASSGKPISPLILALQDPVGITHELAHWGDTLALAHQCYLDELSVEFATWRNINGVKSQVEQMTTAQQAEYANEHGGQDLQLLYRTMGGTYSREQIRQFYEEGNAWARNQGIAYDWSTYTAKLAPGKLDQFKDTYDGLCKELDKQTRALMGLRINWLQDSRFITCIQDHNRSRVEDNLYYREIVGYAVASLNVAPAGRQLIQTWINAYSSQDNTNLFWRSQFFNDPALMSEMAPALEAMKKQAAKKDEPESEGERAGVMPLMSQFMGWMGKLNESADRALEALERDAKAAEKGLGRSATRQILAKADRWLQGAAEQVFNTKTLGKVSDRALELMHKAFFAAHVGIVPDKVMALFESEVDPGPEGAKAFRTRVIERMKARTDVKADIYNKYTEKYKEFIEEPGGALSMRIKILGAALSIYEYGKARQEYQELEEKGGQASSGKKTKAWMEMSSAGLFAINWHANALMPALEAMGKSAGGGSKQAMRLLAGKYIANGAGSMASILAVGVDFMEFEESWEENGTEFWKSISLSGAKLASDSAYAIQTTDELLALCGRGFMEELTVFAAKKLGAFVLSQTIARIVVGWGGFLASWPVMIAVNLAPVLVMLLTDNKLQSWCEQCVFGVNADEDVKNPRSLPEEQRKTVEEEQQDKLEKALHEVFGLPLSEKLEKKEVTEAGDNVQENYSHGISSKIMMINY</sequence>
<feature type="transmembrane region" description="Helical" evidence="1">
    <location>
        <begin position="834"/>
        <end position="860"/>
    </location>
</feature>
<dbReference type="InterPro" id="IPR046864">
    <property type="entry name" value="VasX_N"/>
</dbReference>
<organism evidence="3 4">
    <name type="scientific">Salmonella diarizonae</name>
    <dbReference type="NCBI Taxonomy" id="59204"/>
    <lineage>
        <taxon>Bacteria</taxon>
        <taxon>Pseudomonadati</taxon>
        <taxon>Pseudomonadota</taxon>
        <taxon>Gammaproteobacteria</taxon>
        <taxon>Enterobacterales</taxon>
        <taxon>Enterobacteriaceae</taxon>
        <taxon>Salmonella</taxon>
    </lineage>
</organism>
<dbReference type="Proteomes" id="UP000254633">
    <property type="component" value="Unassembled WGS sequence"/>
</dbReference>
<feature type="domain" description="Toxin VasX N-terminal region" evidence="2">
    <location>
        <begin position="6"/>
        <end position="167"/>
    </location>
</feature>
<dbReference type="InterPro" id="IPR048126">
    <property type="entry name" value="Toxin_VasX"/>
</dbReference>
<dbReference type="AlphaFoldDB" id="A0A379TX55"/>
<proteinExistence type="predicted"/>
<evidence type="ECO:0000259" key="2">
    <source>
        <dbReference type="Pfam" id="PF20249"/>
    </source>
</evidence>
<dbReference type="NCBIfam" id="NF041559">
    <property type="entry name" value="BTH_I2691_fam"/>
    <property type="match status" value="1"/>
</dbReference>
<dbReference type="Pfam" id="PF20249">
    <property type="entry name" value="VasX_N"/>
    <property type="match status" value="1"/>
</dbReference>
<dbReference type="EMBL" id="UGXH01000003">
    <property type="protein sequence ID" value="SUG55132.1"/>
    <property type="molecule type" value="Genomic_DNA"/>
</dbReference>
<keyword evidence="1" id="KW-1133">Transmembrane helix</keyword>
<dbReference type="RefSeq" id="WP_150342516.1">
    <property type="nucleotide sequence ID" value="NZ_DACWWF010000023.1"/>
</dbReference>
<protein>
    <recommendedName>
        <fullName evidence="2">Toxin VasX N-terminal region domain-containing protein</fullName>
    </recommendedName>
</protein>
<accession>A0A379TX55</accession>
<keyword evidence="1" id="KW-0472">Membrane</keyword>
<gene>
    <name evidence="3" type="ORF">NCTC10060_02258</name>
</gene>
<evidence type="ECO:0000313" key="4">
    <source>
        <dbReference type="Proteomes" id="UP000254633"/>
    </source>
</evidence>
<reference evidence="3 4" key="1">
    <citation type="submission" date="2018-06" db="EMBL/GenBank/DDBJ databases">
        <authorList>
            <consortium name="Pathogen Informatics"/>
            <person name="Doyle S."/>
        </authorList>
    </citation>
    <scope>NUCLEOTIDE SEQUENCE [LARGE SCALE GENOMIC DNA]</scope>
    <source>
        <strain evidence="3 4">NCTC10060</strain>
    </source>
</reference>
<name>A0A379TX55_SALDZ</name>
<evidence type="ECO:0000313" key="3">
    <source>
        <dbReference type="EMBL" id="SUG55132.1"/>
    </source>
</evidence>
<dbReference type="CDD" id="cd20707">
    <property type="entry name" value="MIX_III"/>
    <property type="match status" value="1"/>
</dbReference>
<evidence type="ECO:0000256" key="1">
    <source>
        <dbReference type="SAM" id="Phobius"/>
    </source>
</evidence>